<dbReference type="PROSITE" id="PS00518">
    <property type="entry name" value="ZF_RING_1"/>
    <property type="match status" value="1"/>
</dbReference>
<dbReference type="InterPro" id="IPR046336">
    <property type="entry name" value="Lon_prtase_N_sf"/>
</dbReference>
<evidence type="ECO:0000313" key="7">
    <source>
        <dbReference type="EMBL" id="ORY00335.1"/>
    </source>
</evidence>
<dbReference type="SUPFAM" id="SSF57850">
    <property type="entry name" value="RING/U-box"/>
    <property type="match status" value="2"/>
</dbReference>
<evidence type="ECO:0008006" key="9">
    <source>
        <dbReference type="Google" id="ProtNLM"/>
    </source>
</evidence>
<dbReference type="AlphaFoldDB" id="A0A1Y1YRZ9"/>
<dbReference type="GO" id="GO:0008270">
    <property type="term" value="F:zinc ion binding"/>
    <property type="evidence" value="ECO:0007669"/>
    <property type="project" value="UniProtKB-KW"/>
</dbReference>
<dbReference type="InterPro" id="IPR013083">
    <property type="entry name" value="Znf_RING/FYVE/PHD"/>
</dbReference>
<sequence length="406" mass="46297">MSLPDPAKPPLITSGVLTRIFSCPQCEAVFTHPVTLSCGYTLCFHCVPSKSEFYNRFTCPISTCPRRTHPAGDLKVDVLVSRVAEKVASLGPVGPSKSLPAGVLRDLSVEVECQICFNLLWQPLTTICGHTFCKLCLLRSLDHYDSCPICRHRLPDYQFFNNHVPNRTISRFLECCLPNELETRRAALETEKNGSVDEVPLFICSLVFPRMRCFLHIFEPRYRLLIRRCLETEKKRFGMVLPGVNDTVMMSYGTMLEVKSYEVLPDGRLLIEAVGVDRFRVLNYENHDGYFQGRVELVEDTDSSASFQDSPALHELLRTIREFIDHLRTGSAPWLNQRLDSTYGAMPTDPTEFSFWAASILPIDEYQKYHLLTLTSTQTRLSTIAQLTAQLKERWWFSFGGFCNIL</sequence>
<name>A0A1Y1YRZ9_9FUNG</name>
<dbReference type="Gene3D" id="1.20.58.1480">
    <property type="match status" value="1"/>
</dbReference>
<feature type="domain" description="RING-type" evidence="5">
    <location>
        <begin position="23"/>
        <end position="61"/>
    </location>
</feature>
<keyword evidence="2 4" id="KW-0863">Zinc-finger</keyword>
<gene>
    <name evidence="7" type="ORF">K493DRAFT_312863</name>
</gene>
<dbReference type="PANTHER" id="PTHR23327">
    <property type="entry name" value="RING FINGER PROTEIN 127"/>
    <property type="match status" value="1"/>
</dbReference>
<dbReference type="InParanoid" id="A0A1Y1YRZ9"/>
<protein>
    <recommendedName>
        <fullName evidence="9">LON-domain-containing protein</fullName>
    </recommendedName>
</protein>
<evidence type="ECO:0000256" key="3">
    <source>
        <dbReference type="ARBA" id="ARBA00022833"/>
    </source>
</evidence>
<keyword evidence="3" id="KW-0862">Zinc</keyword>
<dbReference type="Gene3D" id="3.30.40.10">
    <property type="entry name" value="Zinc/RING finger domain, C3HC4 (zinc finger)"/>
    <property type="match status" value="2"/>
</dbReference>
<dbReference type="GO" id="GO:0061630">
    <property type="term" value="F:ubiquitin protein ligase activity"/>
    <property type="evidence" value="ECO:0007669"/>
    <property type="project" value="TreeGrafter"/>
</dbReference>
<evidence type="ECO:0000256" key="1">
    <source>
        <dbReference type="ARBA" id="ARBA00022723"/>
    </source>
</evidence>
<dbReference type="InterPro" id="IPR015947">
    <property type="entry name" value="PUA-like_sf"/>
</dbReference>
<evidence type="ECO:0000313" key="8">
    <source>
        <dbReference type="Proteomes" id="UP000193498"/>
    </source>
</evidence>
<accession>A0A1Y1YRZ9</accession>
<dbReference type="InterPro" id="IPR027370">
    <property type="entry name" value="Znf-RING_euk"/>
</dbReference>
<dbReference type="EMBL" id="MCFE01000084">
    <property type="protein sequence ID" value="ORY00335.1"/>
    <property type="molecule type" value="Genomic_DNA"/>
</dbReference>
<dbReference type="InterPro" id="IPR001841">
    <property type="entry name" value="Znf_RING"/>
</dbReference>
<dbReference type="Pfam" id="PF13923">
    <property type="entry name" value="zf-C3HC4_2"/>
    <property type="match status" value="1"/>
</dbReference>
<proteinExistence type="predicted"/>
<evidence type="ECO:0000259" key="5">
    <source>
        <dbReference type="PROSITE" id="PS50089"/>
    </source>
</evidence>
<keyword evidence="1" id="KW-0479">Metal-binding</keyword>
<dbReference type="Proteomes" id="UP000193498">
    <property type="component" value="Unassembled WGS sequence"/>
</dbReference>
<dbReference type="InterPro" id="IPR017907">
    <property type="entry name" value="Znf_RING_CS"/>
</dbReference>
<dbReference type="PANTHER" id="PTHR23327:SF42">
    <property type="entry name" value="LON PEPTIDASE N-TERMINAL DOMAIN AND RING FINGER PROTEIN C14F5.10C"/>
    <property type="match status" value="1"/>
</dbReference>
<dbReference type="STRING" id="1314790.A0A1Y1YRZ9"/>
<dbReference type="SMART" id="SM00184">
    <property type="entry name" value="RING"/>
    <property type="match status" value="2"/>
</dbReference>
<dbReference type="SUPFAM" id="SSF88697">
    <property type="entry name" value="PUA domain-like"/>
    <property type="match status" value="1"/>
</dbReference>
<dbReference type="InterPro" id="IPR003111">
    <property type="entry name" value="Lon_prtase_N"/>
</dbReference>
<dbReference type="Pfam" id="PF02190">
    <property type="entry name" value="LON_substr_bdg"/>
    <property type="match status" value="1"/>
</dbReference>
<dbReference type="OrthoDB" id="264917at2759"/>
<comment type="caution">
    <text evidence="7">The sequence shown here is derived from an EMBL/GenBank/DDBJ whole genome shotgun (WGS) entry which is preliminary data.</text>
</comment>
<reference evidence="7 8" key="1">
    <citation type="submission" date="2016-07" db="EMBL/GenBank/DDBJ databases">
        <title>Pervasive Adenine N6-methylation of Active Genes in Fungi.</title>
        <authorList>
            <consortium name="DOE Joint Genome Institute"/>
            <person name="Mondo S.J."/>
            <person name="Dannebaum R.O."/>
            <person name="Kuo R.C."/>
            <person name="Labutti K."/>
            <person name="Haridas S."/>
            <person name="Kuo A."/>
            <person name="Salamov A."/>
            <person name="Ahrendt S.R."/>
            <person name="Lipzen A."/>
            <person name="Sullivan W."/>
            <person name="Andreopoulos W.B."/>
            <person name="Clum A."/>
            <person name="Lindquist E."/>
            <person name="Daum C."/>
            <person name="Ramamoorthy G.K."/>
            <person name="Gryganskyi A."/>
            <person name="Culley D."/>
            <person name="Magnuson J.K."/>
            <person name="James T.Y."/>
            <person name="O'Malley M.A."/>
            <person name="Stajich J.E."/>
            <person name="Spatafora J.W."/>
            <person name="Visel A."/>
            <person name="Grigoriev I.V."/>
        </authorList>
    </citation>
    <scope>NUCLEOTIDE SEQUENCE [LARGE SCALE GENOMIC DNA]</scope>
    <source>
        <strain evidence="7 8">CBS 931.73</strain>
    </source>
</reference>
<organism evidence="7 8">
    <name type="scientific">Basidiobolus meristosporus CBS 931.73</name>
    <dbReference type="NCBI Taxonomy" id="1314790"/>
    <lineage>
        <taxon>Eukaryota</taxon>
        <taxon>Fungi</taxon>
        <taxon>Fungi incertae sedis</taxon>
        <taxon>Zoopagomycota</taxon>
        <taxon>Entomophthoromycotina</taxon>
        <taxon>Basidiobolomycetes</taxon>
        <taxon>Basidiobolales</taxon>
        <taxon>Basidiobolaceae</taxon>
        <taxon>Basidiobolus</taxon>
    </lineage>
</organism>
<evidence type="ECO:0000259" key="6">
    <source>
        <dbReference type="PROSITE" id="PS51787"/>
    </source>
</evidence>
<evidence type="ECO:0000256" key="2">
    <source>
        <dbReference type="ARBA" id="ARBA00022771"/>
    </source>
</evidence>
<feature type="domain" description="RING-type" evidence="5">
    <location>
        <begin position="113"/>
        <end position="151"/>
    </location>
</feature>
<evidence type="ECO:0000256" key="4">
    <source>
        <dbReference type="PROSITE-ProRule" id="PRU00175"/>
    </source>
</evidence>
<dbReference type="PROSITE" id="PS51787">
    <property type="entry name" value="LON_N"/>
    <property type="match status" value="1"/>
</dbReference>
<dbReference type="Gene3D" id="2.30.130.40">
    <property type="entry name" value="LON domain-like"/>
    <property type="match status" value="1"/>
</dbReference>
<feature type="domain" description="Lon N-terminal" evidence="6">
    <location>
        <begin position="196"/>
        <end position="392"/>
    </location>
</feature>
<dbReference type="PROSITE" id="PS50089">
    <property type="entry name" value="ZF_RING_2"/>
    <property type="match status" value="2"/>
</dbReference>
<keyword evidence="8" id="KW-1185">Reference proteome</keyword>
<dbReference type="SMART" id="SM00464">
    <property type="entry name" value="LON"/>
    <property type="match status" value="1"/>
</dbReference>
<dbReference type="Pfam" id="PF13445">
    <property type="entry name" value="zf-RING_UBOX"/>
    <property type="match status" value="1"/>
</dbReference>